<proteinExistence type="predicted"/>
<dbReference type="EMBL" id="JAFJYH010000016">
    <property type="protein sequence ID" value="KAG4424834.1"/>
    <property type="molecule type" value="Genomic_DNA"/>
</dbReference>
<dbReference type="AlphaFoldDB" id="A0A8H7WHF0"/>
<evidence type="ECO:0000256" key="1">
    <source>
        <dbReference type="SAM" id="MobiDB-lite"/>
    </source>
</evidence>
<feature type="domain" description="DUF7871" evidence="3">
    <location>
        <begin position="3"/>
        <end position="83"/>
    </location>
</feature>
<gene>
    <name evidence="4" type="ORF">IFR04_001994</name>
</gene>
<name>A0A8H7WHF0_9HELO</name>
<evidence type="ECO:0000259" key="3">
    <source>
        <dbReference type="Pfam" id="PF25277"/>
    </source>
</evidence>
<feature type="region of interest" description="Disordered" evidence="1">
    <location>
        <begin position="197"/>
        <end position="218"/>
    </location>
</feature>
<evidence type="ECO:0000313" key="5">
    <source>
        <dbReference type="Proteomes" id="UP000664132"/>
    </source>
</evidence>
<sequence>MPTPSTCCGKSGQGCVCASQAKCSCGEKSALHCSCDKASTENEVTGPRCSCRARPAGACTCDRASTENTTPSGSLCSCGSRPAVWSKLGEYLVDDAYNFCENAPWTCHHLWLILTFIVLLAGSGLAVGYLSTSRPQEFELLNKVFRSASFYVKSACEVKIIAQIAKAVPIFWKQLRMNLFLSRMTGDDGEIMVIQGSEEKSESKKTKTKLGVPKSIRDQKKQAIESAQAVVNKKNGNGSVGKAAGPMNKK</sequence>
<dbReference type="Pfam" id="PF25277">
    <property type="entry name" value="DUF7871"/>
    <property type="match status" value="1"/>
</dbReference>
<evidence type="ECO:0000256" key="2">
    <source>
        <dbReference type="SAM" id="Phobius"/>
    </source>
</evidence>
<keyword evidence="2" id="KW-0812">Transmembrane</keyword>
<keyword evidence="5" id="KW-1185">Reference proteome</keyword>
<organism evidence="4 5">
    <name type="scientific">Cadophora malorum</name>
    <dbReference type="NCBI Taxonomy" id="108018"/>
    <lineage>
        <taxon>Eukaryota</taxon>
        <taxon>Fungi</taxon>
        <taxon>Dikarya</taxon>
        <taxon>Ascomycota</taxon>
        <taxon>Pezizomycotina</taxon>
        <taxon>Leotiomycetes</taxon>
        <taxon>Helotiales</taxon>
        <taxon>Ploettnerulaceae</taxon>
        <taxon>Cadophora</taxon>
    </lineage>
</organism>
<protein>
    <recommendedName>
        <fullName evidence="3">DUF7871 domain-containing protein</fullName>
    </recommendedName>
</protein>
<dbReference type="OrthoDB" id="4140664at2759"/>
<keyword evidence="2" id="KW-1133">Transmembrane helix</keyword>
<keyword evidence="2" id="KW-0472">Membrane</keyword>
<evidence type="ECO:0000313" key="4">
    <source>
        <dbReference type="EMBL" id="KAG4424834.1"/>
    </source>
</evidence>
<reference evidence="4" key="1">
    <citation type="submission" date="2021-02" db="EMBL/GenBank/DDBJ databases">
        <title>Genome sequence Cadophora malorum strain M34.</title>
        <authorList>
            <person name="Stefanovic E."/>
            <person name="Vu D."/>
            <person name="Scully C."/>
            <person name="Dijksterhuis J."/>
            <person name="Roader J."/>
            <person name="Houbraken J."/>
        </authorList>
    </citation>
    <scope>NUCLEOTIDE SEQUENCE</scope>
    <source>
        <strain evidence="4">M34</strain>
    </source>
</reference>
<comment type="caution">
    <text evidence="4">The sequence shown here is derived from an EMBL/GenBank/DDBJ whole genome shotgun (WGS) entry which is preliminary data.</text>
</comment>
<dbReference type="PANTHER" id="PTHR40620:SF1">
    <property type="entry name" value="RESISTANCE PROTEIN CRD2, PUTATIVE (AFU_ORTHOLOGUE AFUA_4G04318)-RELATED"/>
    <property type="match status" value="1"/>
</dbReference>
<dbReference type="InterPro" id="IPR057193">
    <property type="entry name" value="DUF7871"/>
</dbReference>
<accession>A0A8H7WHF0</accession>
<dbReference type="Proteomes" id="UP000664132">
    <property type="component" value="Unassembled WGS sequence"/>
</dbReference>
<dbReference type="PANTHER" id="PTHR40620">
    <property type="entry name" value="RESISTANCE PROTEIN CRD2, PUTATIVE (AFU_ORTHOLOGUE AFUA_4G04318)-RELATED"/>
    <property type="match status" value="1"/>
</dbReference>
<feature type="transmembrane region" description="Helical" evidence="2">
    <location>
        <begin position="110"/>
        <end position="130"/>
    </location>
</feature>